<dbReference type="Gene3D" id="3.40.50.410">
    <property type="entry name" value="von Willebrand factor, type A domain"/>
    <property type="match status" value="1"/>
</dbReference>
<evidence type="ECO:0000313" key="3">
    <source>
        <dbReference type="Proteomes" id="UP000467840"/>
    </source>
</evidence>
<dbReference type="AlphaFoldDB" id="A0A6A6KFN4"/>
<accession>A0A6A6KFN4</accession>
<dbReference type="SUPFAM" id="SSF53300">
    <property type="entry name" value="vWA-like"/>
    <property type="match status" value="1"/>
</dbReference>
<feature type="domain" description="VWFA" evidence="1">
    <location>
        <begin position="211"/>
        <end position="380"/>
    </location>
</feature>
<evidence type="ECO:0000259" key="1">
    <source>
        <dbReference type="PROSITE" id="PS50234"/>
    </source>
</evidence>
<dbReference type="PANTHER" id="PTHR46503:SF1">
    <property type="entry name" value="INTER-ALPHA-TRYPSIN INHIBITOR HEAVY CHAIN-LIKE PROTEIN"/>
    <property type="match status" value="1"/>
</dbReference>
<dbReference type="SMART" id="SM00327">
    <property type="entry name" value="VWA"/>
    <property type="match status" value="1"/>
</dbReference>
<dbReference type="EMBL" id="JAAGAX010000017">
    <property type="protein sequence ID" value="KAF2287115.1"/>
    <property type="molecule type" value="Genomic_DNA"/>
</dbReference>
<dbReference type="Proteomes" id="UP000467840">
    <property type="component" value="Chromosome 3"/>
</dbReference>
<dbReference type="PANTHER" id="PTHR46503">
    <property type="entry name" value="INTER-ALPHA-TRYPSIN INHIBITOR HEAVY CHAIN-LIKE PROTEIN"/>
    <property type="match status" value="1"/>
</dbReference>
<dbReference type="PROSITE" id="PS50234">
    <property type="entry name" value="VWFA"/>
    <property type="match status" value="1"/>
</dbReference>
<protein>
    <recommendedName>
        <fullName evidence="1">VWFA domain-containing protein</fullName>
    </recommendedName>
</protein>
<name>A0A6A6KFN4_HEVBR</name>
<sequence length="405" mass="44815">MPSYQPHVHGRCDPPALIPLQMTRIELEADSYLDSVIVRVSGSWRVHCVMGSKSCDCRIAIPMGEQVDGGSSLSIKVSWIQKLLYRNGEFSLIVPFSFPEYVTPPVKKLPKKEKIQLNVNSGNGKEILCKTTSHPLKQLKREAGKLGFLYESEVLTWTDIDFAISYSVSSSHIYGGVILQSPSVHDVDQREMFSVYLFPGDQSSGKVFRKEIVFVVDISRSMEGKPLEGTKDVLFGALTKLDLNDSFNIIAFNGETYLFSSSMELATAETVEKAVEWINQNFLQGAALEIVSNTHGSVPVIFLVTDGAVEDERHICELVQSHLTGKGSICPRIYTFGIDSVQSQMQKLFVKGLSTVLANITIDAFNDLDDVESWCMATAVIHPWSANVTILSPVCHIWLSDGDPS</sequence>
<comment type="caution">
    <text evidence="2">The sequence shown here is derived from an EMBL/GenBank/DDBJ whole genome shotgun (WGS) entry which is preliminary data.</text>
</comment>
<keyword evidence="3" id="KW-1185">Reference proteome</keyword>
<proteinExistence type="predicted"/>
<organism evidence="2 3">
    <name type="scientific">Hevea brasiliensis</name>
    <name type="common">Para rubber tree</name>
    <name type="synonym">Siphonia brasiliensis</name>
    <dbReference type="NCBI Taxonomy" id="3981"/>
    <lineage>
        <taxon>Eukaryota</taxon>
        <taxon>Viridiplantae</taxon>
        <taxon>Streptophyta</taxon>
        <taxon>Embryophyta</taxon>
        <taxon>Tracheophyta</taxon>
        <taxon>Spermatophyta</taxon>
        <taxon>Magnoliopsida</taxon>
        <taxon>eudicotyledons</taxon>
        <taxon>Gunneridae</taxon>
        <taxon>Pentapetalae</taxon>
        <taxon>rosids</taxon>
        <taxon>fabids</taxon>
        <taxon>Malpighiales</taxon>
        <taxon>Euphorbiaceae</taxon>
        <taxon>Crotonoideae</taxon>
        <taxon>Micrandreae</taxon>
        <taxon>Hevea</taxon>
    </lineage>
</organism>
<dbReference type="Pfam" id="PF13768">
    <property type="entry name" value="VWA_3"/>
    <property type="match status" value="1"/>
</dbReference>
<gene>
    <name evidence="2" type="ORF">GH714_038275</name>
</gene>
<evidence type="ECO:0000313" key="2">
    <source>
        <dbReference type="EMBL" id="KAF2287115.1"/>
    </source>
</evidence>
<dbReference type="InterPro" id="IPR036465">
    <property type="entry name" value="vWFA_dom_sf"/>
</dbReference>
<dbReference type="InterPro" id="IPR002035">
    <property type="entry name" value="VWF_A"/>
</dbReference>
<reference evidence="2 3" key="1">
    <citation type="journal article" date="2020" name="Mol. Plant">
        <title>The Chromosome-Based Rubber Tree Genome Provides New Insights into Spurge Genome Evolution and Rubber Biosynthesis.</title>
        <authorList>
            <person name="Liu J."/>
            <person name="Shi C."/>
            <person name="Shi C.C."/>
            <person name="Li W."/>
            <person name="Zhang Q.J."/>
            <person name="Zhang Y."/>
            <person name="Li K."/>
            <person name="Lu H.F."/>
            <person name="Shi C."/>
            <person name="Zhu S.T."/>
            <person name="Xiao Z.Y."/>
            <person name="Nan H."/>
            <person name="Yue Y."/>
            <person name="Zhu X.G."/>
            <person name="Wu Y."/>
            <person name="Hong X.N."/>
            <person name="Fan G.Y."/>
            <person name="Tong Y."/>
            <person name="Zhang D."/>
            <person name="Mao C.L."/>
            <person name="Liu Y.L."/>
            <person name="Hao S.J."/>
            <person name="Liu W.Q."/>
            <person name="Lv M.Q."/>
            <person name="Zhang H.B."/>
            <person name="Liu Y."/>
            <person name="Hu-Tang G.R."/>
            <person name="Wang J.P."/>
            <person name="Wang J.H."/>
            <person name="Sun Y.H."/>
            <person name="Ni S.B."/>
            <person name="Chen W.B."/>
            <person name="Zhang X.C."/>
            <person name="Jiao Y.N."/>
            <person name="Eichler E.E."/>
            <person name="Li G.H."/>
            <person name="Liu X."/>
            <person name="Gao L.Z."/>
        </authorList>
    </citation>
    <scope>NUCLEOTIDE SEQUENCE [LARGE SCALE GENOMIC DNA]</scope>
    <source>
        <strain evidence="3">cv. GT1</strain>
        <tissue evidence="2">Leaf</tissue>
    </source>
</reference>